<proteinExistence type="predicted"/>
<dbReference type="InterPro" id="IPR022062">
    <property type="entry name" value="DUF3618"/>
</dbReference>
<reference evidence="1 2" key="1">
    <citation type="submission" date="2018-06" db="EMBL/GenBank/DDBJ databases">
        <authorList>
            <consortium name="Pathogen Informatics"/>
            <person name="Doyle S."/>
        </authorList>
    </citation>
    <scope>NUCLEOTIDE SEQUENCE [LARGE SCALE GENOMIC DNA]</scope>
    <source>
        <strain evidence="1 2">NCTC11535</strain>
    </source>
</reference>
<dbReference type="Proteomes" id="UP000250006">
    <property type="component" value="Unassembled WGS sequence"/>
</dbReference>
<evidence type="ECO:0000313" key="2">
    <source>
        <dbReference type="Proteomes" id="UP000250006"/>
    </source>
</evidence>
<evidence type="ECO:0000313" key="1">
    <source>
        <dbReference type="EMBL" id="SPT53521.1"/>
    </source>
</evidence>
<organism evidence="1 2">
    <name type="scientific">Actinomyces bovis</name>
    <dbReference type="NCBI Taxonomy" id="1658"/>
    <lineage>
        <taxon>Bacteria</taxon>
        <taxon>Bacillati</taxon>
        <taxon>Actinomycetota</taxon>
        <taxon>Actinomycetes</taxon>
        <taxon>Actinomycetales</taxon>
        <taxon>Actinomycetaceae</taxon>
        <taxon>Actinomyces</taxon>
    </lineage>
</organism>
<protein>
    <submittedName>
        <fullName evidence="1">Protein of uncharacterized function (DUF3618)</fullName>
    </submittedName>
</protein>
<dbReference type="RefSeq" id="WP_111836484.1">
    <property type="nucleotide sequence ID" value="NZ_UAPQ01000007.1"/>
</dbReference>
<comment type="caution">
    <text evidence="1">The sequence shown here is derived from an EMBL/GenBank/DDBJ whole genome shotgun (WGS) entry which is preliminary data.</text>
</comment>
<sequence>MSSPERTRDVAEIEAQLRASREALAADVDALAARFSPKEQAKQAGKRLGYRLRSALTSRRK</sequence>
<dbReference type="EMBL" id="UAPQ01000007">
    <property type="protein sequence ID" value="SPT53521.1"/>
    <property type="molecule type" value="Genomic_DNA"/>
</dbReference>
<name>A0ABY1VN32_9ACTO</name>
<keyword evidence="2" id="KW-1185">Reference proteome</keyword>
<gene>
    <name evidence="1" type="ORF">NCTC11535_01190</name>
</gene>
<dbReference type="Pfam" id="PF12277">
    <property type="entry name" value="DUF3618"/>
    <property type="match status" value="1"/>
</dbReference>
<accession>A0ABY1VN32</accession>